<dbReference type="HOGENOM" id="CLU_083840_0_0_9"/>
<keyword evidence="4" id="KW-1185">Reference proteome</keyword>
<dbReference type="EMBL" id="AEQN01000016">
    <property type="protein sequence ID" value="EFV01886.1"/>
    <property type="molecule type" value="Genomic_DNA"/>
</dbReference>
<dbReference type="STRING" id="887929.HMP0721_1280"/>
<dbReference type="AlphaFoldDB" id="E6MGZ6"/>
<feature type="region of interest" description="Disordered" evidence="1">
    <location>
        <begin position="25"/>
        <end position="53"/>
    </location>
</feature>
<reference evidence="3 4" key="1">
    <citation type="submission" date="2010-12" db="EMBL/GenBank/DDBJ databases">
        <authorList>
            <person name="Muzny D."/>
            <person name="Qin X."/>
            <person name="Deng J."/>
            <person name="Jiang H."/>
            <person name="Liu Y."/>
            <person name="Qu J."/>
            <person name="Song X.-Z."/>
            <person name="Zhang L."/>
            <person name="Thornton R."/>
            <person name="Coyle M."/>
            <person name="Francisco L."/>
            <person name="Jackson L."/>
            <person name="Javaid M."/>
            <person name="Korchina V."/>
            <person name="Kovar C."/>
            <person name="Mata R."/>
            <person name="Mathew T."/>
            <person name="Ngo R."/>
            <person name="Nguyen L."/>
            <person name="Nguyen N."/>
            <person name="Okwuonu G."/>
            <person name="Ongeri F."/>
            <person name="Pham C."/>
            <person name="Simmons D."/>
            <person name="Wilczek-Boney K."/>
            <person name="Hale W."/>
            <person name="Jakkamsetti A."/>
            <person name="Pham P."/>
            <person name="Ruth R."/>
            <person name="San Lucas F."/>
            <person name="Warren J."/>
            <person name="Zhang J."/>
            <person name="Zhao Z."/>
            <person name="Zhou C."/>
            <person name="Zhu D."/>
            <person name="Lee S."/>
            <person name="Bess C."/>
            <person name="Blankenburg K."/>
            <person name="Forbes L."/>
            <person name="Fu Q."/>
            <person name="Gubbala S."/>
            <person name="Hirani K."/>
            <person name="Jayaseelan J.C."/>
            <person name="Lara F."/>
            <person name="Munidasa M."/>
            <person name="Palculict T."/>
            <person name="Patil S."/>
            <person name="Pu L.-L."/>
            <person name="Saada N."/>
            <person name="Tang L."/>
            <person name="Weissenberger G."/>
            <person name="Zhu Y."/>
            <person name="Hemphill L."/>
            <person name="Shang Y."/>
            <person name="Youmans B."/>
            <person name="Ayvaz T."/>
            <person name="Ross M."/>
            <person name="Santibanez J."/>
            <person name="Aqrawi P."/>
            <person name="Gross S."/>
            <person name="Joshi V."/>
            <person name="Fowler G."/>
            <person name="Nazareth L."/>
            <person name="Reid J."/>
            <person name="Worley K."/>
            <person name="Petrosino J."/>
            <person name="Highlander S."/>
            <person name="Gibbs R."/>
        </authorList>
    </citation>
    <scope>NUCLEOTIDE SEQUENCE [LARGE SCALE GENOMIC DNA]</scope>
    <source>
        <strain evidence="3 4">ATCC 23263</strain>
    </source>
</reference>
<organism evidence="3 4">
    <name type="scientific">Pseudoramibacter alactolyticus ATCC 23263</name>
    <dbReference type="NCBI Taxonomy" id="887929"/>
    <lineage>
        <taxon>Bacteria</taxon>
        <taxon>Bacillati</taxon>
        <taxon>Bacillota</taxon>
        <taxon>Clostridia</taxon>
        <taxon>Eubacteriales</taxon>
        <taxon>Eubacteriaceae</taxon>
        <taxon>Pseudoramibacter</taxon>
    </lineage>
</organism>
<protein>
    <recommendedName>
        <fullName evidence="2">Replication-associated protein ORF2/G2P domain-containing protein</fullName>
    </recommendedName>
</protein>
<evidence type="ECO:0000313" key="3">
    <source>
        <dbReference type="EMBL" id="EFV01886.1"/>
    </source>
</evidence>
<evidence type="ECO:0000256" key="1">
    <source>
        <dbReference type="SAM" id="MobiDB-lite"/>
    </source>
</evidence>
<comment type="caution">
    <text evidence="3">The sequence shown here is derived from an EMBL/GenBank/DDBJ whole genome shotgun (WGS) entry which is preliminary data.</text>
</comment>
<name>E6MGZ6_9FIRM</name>
<dbReference type="Pfam" id="PF23343">
    <property type="entry name" value="REP_ORF2-G2P"/>
    <property type="match status" value="1"/>
</dbReference>
<evidence type="ECO:0000259" key="2">
    <source>
        <dbReference type="Pfam" id="PF23343"/>
    </source>
</evidence>
<evidence type="ECO:0000313" key="4">
    <source>
        <dbReference type="Proteomes" id="UP000004754"/>
    </source>
</evidence>
<dbReference type="InterPro" id="IPR056906">
    <property type="entry name" value="ORF2/G2P_dom"/>
</dbReference>
<sequence length="238" mass="28121">MSYKQMTIKAGAVIEIIKYQDWAHGHRRKGSRGRQQKRSSESQQQRNDKKAEDELRWKINAGCEAGDYHMTLTYGKKAPTPEEAKRHLKNFLDCLRRLYTKGGHIFQWLAVTEYKGKRIHHHLILKQGPELFEIIKKWKHGRPKVVLLDDSGNYGDLAAYLIKETAKTFRDPDAPCRKRWTCSRNWPKPTITKQVIRRRQWVKSPRPFKGYYIDKSQTYEGVTAEGYPYQHYTMVRLN</sequence>
<proteinExistence type="predicted"/>
<feature type="compositionally biased region" description="Basic residues" evidence="1">
    <location>
        <begin position="25"/>
        <end position="37"/>
    </location>
</feature>
<dbReference type="OrthoDB" id="9814853at2"/>
<dbReference type="eggNOG" id="ENOG5031EKC">
    <property type="taxonomic scope" value="Bacteria"/>
</dbReference>
<dbReference type="Proteomes" id="UP000004754">
    <property type="component" value="Unassembled WGS sequence"/>
</dbReference>
<gene>
    <name evidence="3" type="ORF">HMP0721_1280</name>
</gene>
<dbReference type="RefSeq" id="WP_006598703.1">
    <property type="nucleotide sequence ID" value="NZ_GL622359.1"/>
</dbReference>
<accession>E6MGZ6</accession>
<feature type="domain" description="Replication-associated protein ORF2/G2P" evidence="2">
    <location>
        <begin position="68"/>
        <end position="164"/>
    </location>
</feature>